<feature type="coiled-coil region" evidence="7">
    <location>
        <begin position="127"/>
        <end position="173"/>
    </location>
</feature>
<name>A0AAD9N871_9ANNE</name>
<evidence type="ECO:0000256" key="3">
    <source>
        <dbReference type="ARBA" id="ARBA00023015"/>
    </source>
</evidence>
<dbReference type="GO" id="GO:0005654">
    <property type="term" value="C:nucleoplasm"/>
    <property type="evidence" value="ECO:0007669"/>
    <property type="project" value="UniProtKB-ARBA"/>
</dbReference>
<dbReference type="Pfam" id="PF08598">
    <property type="entry name" value="Sds3"/>
    <property type="match status" value="1"/>
</dbReference>
<dbReference type="PANTHER" id="PTHR21964">
    <property type="entry name" value="BREAST CANCER METASTASIS-SUPPRESSOR 1"/>
    <property type="match status" value="1"/>
</dbReference>
<reference evidence="9" key="1">
    <citation type="journal article" date="2023" name="Mol. Biol. Evol.">
        <title>Third-Generation Sequencing Reveals the Adaptive Role of the Epigenome in Three Deep-Sea Polychaetes.</title>
        <authorList>
            <person name="Perez M."/>
            <person name="Aroh O."/>
            <person name="Sun Y."/>
            <person name="Lan Y."/>
            <person name="Juniper S.K."/>
            <person name="Young C.R."/>
            <person name="Angers B."/>
            <person name="Qian P.Y."/>
        </authorList>
    </citation>
    <scope>NUCLEOTIDE SEQUENCE</scope>
    <source>
        <strain evidence="9">P08H-3</strain>
    </source>
</reference>
<gene>
    <name evidence="9" type="ORF">LSH36_186g02014</name>
</gene>
<keyword evidence="3" id="KW-0805">Transcription regulation</keyword>
<keyword evidence="5" id="KW-0539">Nucleus</keyword>
<evidence type="ECO:0000313" key="10">
    <source>
        <dbReference type="Proteomes" id="UP001208570"/>
    </source>
</evidence>
<sequence>MPGINDKNFTEEEDMDQDTPESANSEDDDSELGTDSEGDDSSELDDGDAEQRREEYMFDMSDLERQFIELKEQLYIERIAQIDAKLAEVKTGRAPEYLNPLAQLQESMRIRTQVAGILRELKQQNITNKYEAEKQAAEQNYESEKNLLFDQVRSDLREKIRRLEEDRHNIDITSDLWTESHSGKKKRKSDLSASDRRRKPVTVTDIL</sequence>
<comment type="caution">
    <text evidence="9">The sequence shown here is derived from an EMBL/GenBank/DDBJ whole genome shotgun (WGS) entry which is preliminary data.</text>
</comment>
<evidence type="ECO:0000256" key="7">
    <source>
        <dbReference type="SAM" id="Coils"/>
    </source>
</evidence>
<protein>
    <recommendedName>
        <fullName evidence="11">Breast cancer metastasis-suppressor 1-like protein</fullName>
    </recommendedName>
</protein>
<dbReference type="GO" id="GO:0010468">
    <property type="term" value="P:regulation of gene expression"/>
    <property type="evidence" value="ECO:0007669"/>
    <property type="project" value="UniProtKB-ARBA"/>
</dbReference>
<dbReference type="Proteomes" id="UP001208570">
    <property type="component" value="Unassembled WGS sequence"/>
</dbReference>
<evidence type="ECO:0000256" key="4">
    <source>
        <dbReference type="ARBA" id="ARBA00023163"/>
    </source>
</evidence>
<keyword evidence="7" id="KW-0175">Coiled coil</keyword>
<dbReference type="AlphaFoldDB" id="A0AAD9N871"/>
<evidence type="ECO:0000256" key="2">
    <source>
        <dbReference type="ARBA" id="ARBA00022491"/>
    </source>
</evidence>
<evidence type="ECO:0000256" key="6">
    <source>
        <dbReference type="ARBA" id="ARBA00038256"/>
    </source>
</evidence>
<comment type="similarity">
    <text evidence="6">Belongs to the BRMS1 family.</text>
</comment>
<feature type="region of interest" description="Disordered" evidence="8">
    <location>
        <begin position="1"/>
        <end position="57"/>
    </location>
</feature>
<evidence type="ECO:0000313" key="9">
    <source>
        <dbReference type="EMBL" id="KAK2157704.1"/>
    </source>
</evidence>
<organism evidence="9 10">
    <name type="scientific">Paralvinella palmiformis</name>
    <dbReference type="NCBI Taxonomy" id="53620"/>
    <lineage>
        <taxon>Eukaryota</taxon>
        <taxon>Metazoa</taxon>
        <taxon>Spiralia</taxon>
        <taxon>Lophotrochozoa</taxon>
        <taxon>Annelida</taxon>
        <taxon>Polychaeta</taxon>
        <taxon>Sedentaria</taxon>
        <taxon>Canalipalpata</taxon>
        <taxon>Terebellida</taxon>
        <taxon>Terebelliformia</taxon>
        <taxon>Alvinellidae</taxon>
        <taxon>Paralvinella</taxon>
    </lineage>
</organism>
<keyword evidence="4" id="KW-0804">Transcription</keyword>
<dbReference type="Gene3D" id="1.20.5.1500">
    <property type="match status" value="1"/>
</dbReference>
<dbReference type="InterPro" id="IPR013907">
    <property type="entry name" value="Sds3"/>
</dbReference>
<proteinExistence type="inferred from homology"/>
<keyword evidence="10" id="KW-1185">Reference proteome</keyword>
<keyword evidence="2" id="KW-0678">Repressor</keyword>
<dbReference type="FunFam" id="1.20.5.1500:FF:000002">
    <property type="entry name" value="breast cancer metastasis-suppressor 1-like protein-A"/>
    <property type="match status" value="1"/>
</dbReference>
<feature type="region of interest" description="Disordered" evidence="8">
    <location>
        <begin position="178"/>
        <end position="207"/>
    </location>
</feature>
<evidence type="ECO:0008006" key="11">
    <source>
        <dbReference type="Google" id="ProtNLM"/>
    </source>
</evidence>
<comment type="subcellular location">
    <subcellularLocation>
        <location evidence="1">Nucleus</location>
    </subcellularLocation>
</comment>
<accession>A0AAD9N871</accession>
<evidence type="ECO:0000256" key="8">
    <source>
        <dbReference type="SAM" id="MobiDB-lite"/>
    </source>
</evidence>
<evidence type="ECO:0000256" key="5">
    <source>
        <dbReference type="ARBA" id="ARBA00023242"/>
    </source>
</evidence>
<dbReference type="EMBL" id="JAODUP010000186">
    <property type="protein sequence ID" value="KAK2157704.1"/>
    <property type="molecule type" value="Genomic_DNA"/>
</dbReference>
<evidence type="ECO:0000256" key="1">
    <source>
        <dbReference type="ARBA" id="ARBA00004123"/>
    </source>
</evidence>
<feature type="compositionally biased region" description="Acidic residues" evidence="8">
    <location>
        <begin position="11"/>
        <end position="48"/>
    </location>
</feature>
<dbReference type="SMART" id="SM01401">
    <property type="entry name" value="Sds3"/>
    <property type="match status" value="1"/>
</dbReference>